<comment type="caution">
    <text evidence="9">The sequence shown here is derived from an EMBL/GenBank/DDBJ whole genome shotgun (WGS) entry which is preliminary data.</text>
</comment>
<dbReference type="OrthoDB" id="7680836at2759"/>
<protein>
    <submittedName>
        <fullName evidence="9">Grainyhead-like protein 2-like protein</fullName>
    </submittedName>
</protein>
<reference evidence="9 10" key="1">
    <citation type="journal article" date="2013" name="Proc. Natl. Acad. Sci. U.S.A.">
        <title>The king cobra genome reveals dynamic gene evolution and adaptation in the snake venom system.</title>
        <authorList>
            <person name="Vonk F.J."/>
            <person name="Casewell N.R."/>
            <person name="Henkel C.V."/>
            <person name="Heimberg A.M."/>
            <person name="Jansen H.J."/>
            <person name="McCleary R.J."/>
            <person name="Kerkkamp H.M."/>
            <person name="Vos R.A."/>
            <person name="Guerreiro I."/>
            <person name="Calvete J.J."/>
            <person name="Wuster W."/>
            <person name="Woods A.E."/>
            <person name="Logan J.M."/>
            <person name="Harrison R.A."/>
            <person name="Castoe T.A."/>
            <person name="de Koning A.P."/>
            <person name="Pollock D.D."/>
            <person name="Yandell M."/>
            <person name="Calderon D."/>
            <person name="Renjifo C."/>
            <person name="Currier R.B."/>
            <person name="Salgado D."/>
            <person name="Pla D."/>
            <person name="Sanz L."/>
            <person name="Hyder A.S."/>
            <person name="Ribeiro J.M."/>
            <person name="Arntzen J.W."/>
            <person name="van den Thillart G.E."/>
            <person name="Boetzer M."/>
            <person name="Pirovano W."/>
            <person name="Dirks R.P."/>
            <person name="Spaink H.P."/>
            <person name="Duboule D."/>
            <person name="McGlinn E."/>
            <person name="Kini R.M."/>
            <person name="Richardson M.K."/>
        </authorList>
    </citation>
    <scope>NUCLEOTIDE SEQUENCE</scope>
    <source>
        <tissue evidence="9">Blood</tissue>
    </source>
</reference>
<dbReference type="AlphaFoldDB" id="V8PHR5"/>
<dbReference type="Proteomes" id="UP000018936">
    <property type="component" value="Unassembled WGS sequence"/>
</dbReference>
<dbReference type="GO" id="GO:0000978">
    <property type="term" value="F:RNA polymerase II cis-regulatory region sequence-specific DNA binding"/>
    <property type="evidence" value="ECO:0007669"/>
    <property type="project" value="TreeGrafter"/>
</dbReference>
<dbReference type="GO" id="GO:0001228">
    <property type="term" value="F:DNA-binding transcription activator activity, RNA polymerase II-specific"/>
    <property type="evidence" value="ECO:0007669"/>
    <property type="project" value="TreeGrafter"/>
</dbReference>
<dbReference type="PANTHER" id="PTHR11037">
    <property type="entry name" value="TRANSCRIPTION FACTOR CP2"/>
    <property type="match status" value="1"/>
</dbReference>
<evidence type="ECO:0000256" key="1">
    <source>
        <dbReference type="ARBA" id="ARBA00004123"/>
    </source>
</evidence>
<dbReference type="EMBL" id="AZIM01000022">
    <property type="protein sequence ID" value="ETE73900.1"/>
    <property type="molecule type" value="Genomic_DNA"/>
</dbReference>
<keyword evidence="5 6" id="KW-0539">Nucleus</keyword>
<dbReference type="Pfam" id="PF25416">
    <property type="entry name" value="GRHL1_C"/>
    <property type="match status" value="1"/>
</dbReference>
<dbReference type="PANTHER" id="PTHR11037:SF17">
    <property type="entry name" value="GRAINYHEAD-LIKE PROTEIN 2 HOMOLOG"/>
    <property type="match status" value="1"/>
</dbReference>
<evidence type="ECO:0000313" key="10">
    <source>
        <dbReference type="Proteomes" id="UP000018936"/>
    </source>
</evidence>
<evidence type="ECO:0000259" key="8">
    <source>
        <dbReference type="PROSITE" id="PS51968"/>
    </source>
</evidence>
<organism evidence="9 10">
    <name type="scientific">Ophiophagus hannah</name>
    <name type="common">King cobra</name>
    <name type="synonym">Naja hannah</name>
    <dbReference type="NCBI Taxonomy" id="8665"/>
    <lineage>
        <taxon>Eukaryota</taxon>
        <taxon>Metazoa</taxon>
        <taxon>Chordata</taxon>
        <taxon>Craniata</taxon>
        <taxon>Vertebrata</taxon>
        <taxon>Euteleostomi</taxon>
        <taxon>Lepidosauria</taxon>
        <taxon>Squamata</taxon>
        <taxon>Bifurcata</taxon>
        <taxon>Unidentata</taxon>
        <taxon>Episquamata</taxon>
        <taxon>Toxicofera</taxon>
        <taxon>Serpentes</taxon>
        <taxon>Colubroidea</taxon>
        <taxon>Elapidae</taxon>
        <taxon>Elapinae</taxon>
        <taxon>Ophiophagus</taxon>
    </lineage>
</organism>
<proteinExistence type="predicted"/>
<comment type="subcellular location">
    <subcellularLocation>
        <location evidence="1 6">Nucleus</location>
    </subcellularLocation>
</comment>
<evidence type="ECO:0000256" key="5">
    <source>
        <dbReference type="ARBA" id="ARBA00023242"/>
    </source>
</evidence>
<dbReference type="InterPro" id="IPR007604">
    <property type="entry name" value="CP2"/>
</dbReference>
<evidence type="ECO:0000256" key="2">
    <source>
        <dbReference type="ARBA" id="ARBA00023015"/>
    </source>
</evidence>
<evidence type="ECO:0000256" key="3">
    <source>
        <dbReference type="ARBA" id="ARBA00023125"/>
    </source>
</evidence>
<dbReference type="GO" id="GO:0021915">
    <property type="term" value="P:neural tube development"/>
    <property type="evidence" value="ECO:0007669"/>
    <property type="project" value="TreeGrafter"/>
</dbReference>
<keyword evidence="4" id="KW-0804">Transcription</keyword>
<dbReference type="GO" id="GO:0005634">
    <property type="term" value="C:nucleus"/>
    <property type="evidence" value="ECO:0007669"/>
    <property type="project" value="UniProtKB-SubCell"/>
</dbReference>
<keyword evidence="3 6" id="KW-0238">DNA-binding</keyword>
<keyword evidence="10" id="KW-1185">Reference proteome</keyword>
<feature type="non-terminal residue" evidence="9">
    <location>
        <position position="1"/>
    </location>
</feature>
<dbReference type="InterPro" id="IPR057520">
    <property type="entry name" value="GRHL1/CP2_C"/>
</dbReference>
<sequence length="736" mass="83987">MPSCPSGPRYETRFLAFVCECNKRAFILDQKRPSSSRFLGTSACVFWDRKMEIEEIKEQDGFLQMLTTPFYIIELLKVYNHAYLLKGTSNLKPNGAFGPEQNLAILGNKDKNRLVTIVPSDAPFNTRRAYTSEDEAWKSYLENPLTAATKAMMSINGDEDNRRLLPVNKVSDNQEDQDKRNCLSTSETQSNLSSNGENRVQVLKTVPVNLSVNQEQLDTSKREQFSSNVSGSPSSISVTGVMVVKAEEYTPVYMTPSVHYARGENEEHRGVIFEHQHYEVPSITPHSTYMKDDQRSTPDSTYSDTFKDGGTEKFRSSSVGPEEYVYEQTANNTFRYTLEATKSLRQKQGEGPMTYLNKGQFYAVTLTEAGDNKCFRYPISKVRSVIMVVFSEDKNRDEQLKHWKYWHSRQHTAKQRVLDIADYKESFNTIGNIEEIAYNAVSFTWDVNEEAKIFITVNCLSTDFSSQKGVKGLPLMIQIDTYSYNNRSNKPIHRAFCQIKVFCDKGAERKIRDEERKQNRKKSKGQVSQATCPNGEDANVFSGPYGAQSGANNVFPVTEGKLTAVPLQKKSDITYFKTMADLESQPVLFIPDVHFGNLQRAGQVYYNNDDEREGYDLYYTFSKRIFRTVEEDFVPPPLKQIKEEGAKKVLLYVRKEADEVFDALMLKSPTVKGLMDAISEKYGLPAEKITKLYKKSKKGILVNMDDNIIEHYSNEDTFILNMENIMEGFKVTLTEI</sequence>
<feature type="region of interest" description="Disordered" evidence="7">
    <location>
        <begin position="284"/>
        <end position="320"/>
    </location>
</feature>
<dbReference type="GO" id="GO:0007420">
    <property type="term" value="P:brain development"/>
    <property type="evidence" value="ECO:0007669"/>
    <property type="project" value="TreeGrafter"/>
</dbReference>
<dbReference type="InterPro" id="IPR040167">
    <property type="entry name" value="TF_CP2-like"/>
</dbReference>
<feature type="region of interest" description="Disordered" evidence="7">
    <location>
        <begin position="168"/>
        <end position="200"/>
    </location>
</feature>
<feature type="compositionally biased region" description="Basic and acidic residues" evidence="7">
    <location>
        <begin position="305"/>
        <end position="315"/>
    </location>
</feature>
<name>V8PHR5_OPHHA</name>
<feature type="compositionally biased region" description="Polar residues" evidence="7">
    <location>
        <begin position="182"/>
        <end position="198"/>
    </location>
</feature>
<dbReference type="PROSITE" id="PS51968">
    <property type="entry name" value="GRH_CP2_DB"/>
    <property type="match status" value="1"/>
</dbReference>
<accession>V8PHR5</accession>
<keyword evidence="2" id="KW-0805">Transcription regulation</keyword>
<evidence type="ECO:0000256" key="7">
    <source>
        <dbReference type="SAM" id="MobiDB-lite"/>
    </source>
</evidence>
<dbReference type="Pfam" id="PF04516">
    <property type="entry name" value="CP2"/>
    <property type="match status" value="1"/>
</dbReference>
<evidence type="ECO:0000256" key="4">
    <source>
        <dbReference type="ARBA" id="ARBA00023163"/>
    </source>
</evidence>
<feature type="domain" description="Grh/CP2 DB" evidence="8">
    <location>
        <begin position="330"/>
        <end position="590"/>
    </location>
</feature>
<feature type="region of interest" description="Disordered" evidence="7">
    <location>
        <begin position="513"/>
        <end position="536"/>
    </location>
</feature>
<evidence type="ECO:0000256" key="6">
    <source>
        <dbReference type="PROSITE-ProRule" id="PRU01313"/>
    </source>
</evidence>
<gene>
    <name evidence="9" type="primary">GRHL2</name>
    <name evidence="9" type="ORF">L345_00254</name>
</gene>
<evidence type="ECO:0000313" key="9">
    <source>
        <dbReference type="EMBL" id="ETE73900.1"/>
    </source>
</evidence>